<organism evidence="2 3">
    <name type="scientific">Stenotrophomonas maltophilia</name>
    <name type="common">Pseudomonas maltophilia</name>
    <name type="synonym">Xanthomonas maltophilia</name>
    <dbReference type="NCBI Taxonomy" id="40324"/>
    <lineage>
        <taxon>Bacteria</taxon>
        <taxon>Pseudomonadati</taxon>
        <taxon>Pseudomonadota</taxon>
        <taxon>Gammaproteobacteria</taxon>
        <taxon>Lysobacterales</taxon>
        <taxon>Lysobacteraceae</taxon>
        <taxon>Stenotrophomonas</taxon>
        <taxon>Stenotrophomonas maltophilia group</taxon>
    </lineage>
</organism>
<keyword evidence="1" id="KW-0812">Transmembrane</keyword>
<keyword evidence="1" id="KW-1133">Transmembrane helix</keyword>
<name>A0A4S2CYD3_STEMA</name>
<evidence type="ECO:0000313" key="2">
    <source>
        <dbReference type="EMBL" id="TGY33592.1"/>
    </source>
</evidence>
<evidence type="ECO:0000256" key="1">
    <source>
        <dbReference type="SAM" id="Phobius"/>
    </source>
</evidence>
<sequence>MLLKEDAMGRRRGMPGFSWKRASGLSAAKSKLSRQIGVPLTRAGRQRKMGKALGCCVPAAFLLLGGLGSVVGLGKVVLAWAI</sequence>
<comment type="caution">
    <text evidence="2">The sequence shown here is derived from an EMBL/GenBank/DDBJ whole genome shotgun (WGS) entry which is preliminary data.</text>
</comment>
<feature type="transmembrane region" description="Helical" evidence="1">
    <location>
        <begin position="52"/>
        <end position="81"/>
    </location>
</feature>
<gene>
    <name evidence="2" type="ORF">E5352_11655</name>
</gene>
<dbReference type="Proteomes" id="UP000306631">
    <property type="component" value="Unassembled WGS sequence"/>
</dbReference>
<accession>A0A4S2CYD3</accession>
<dbReference type="EMBL" id="SRYW01000009">
    <property type="protein sequence ID" value="TGY33592.1"/>
    <property type="molecule type" value="Genomic_DNA"/>
</dbReference>
<evidence type="ECO:0000313" key="3">
    <source>
        <dbReference type="Proteomes" id="UP000306631"/>
    </source>
</evidence>
<protein>
    <recommendedName>
        <fullName evidence="4">Transmembrane protein</fullName>
    </recommendedName>
</protein>
<keyword evidence="1" id="KW-0472">Membrane</keyword>
<evidence type="ECO:0008006" key="4">
    <source>
        <dbReference type="Google" id="ProtNLM"/>
    </source>
</evidence>
<dbReference type="AlphaFoldDB" id="A0A4S2CYD3"/>
<reference evidence="2 3" key="1">
    <citation type="submission" date="2019-04" db="EMBL/GenBank/DDBJ databases">
        <title>Microbes associate with the intestines of laboratory mice.</title>
        <authorList>
            <person name="Navarre W."/>
            <person name="Wong E."/>
            <person name="Huang K."/>
            <person name="Tropini C."/>
            <person name="Ng K."/>
            <person name="Yu B."/>
        </authorList>
    </citation>
    <scope>NUCLEOTIDE SEQUENCE [LARGE SCALE GENOMIC DNA]</scope>
    <source>
        <strain evidence="2 3">NM62_B4-13</strain>
    </source>
</reference>
<proteinExistence type="predicted"/>